<dbReference type="EMBL" id="FOOY01000018">
    <property type="protein sequence ID" value="SFG71503.1"/>
    <property type="molecule type" value="Genomic_DNA"/>
</dbReference>
<feature type="domain" description="N-acetyltransferase" evidence="3">
    <location>
        <begin position="3"/>
        <end position="147"/>
    </location>
</feature>
<dbReference type="Proteomes" id="UP000198752">
    <property type="component" value="Unassembled WGS sequence"/>
</dbReference>
<evidence type="ECO:0000313" key="4">
    <source>
        <dbReference type="EMBL" id="SFG71503.1"/>
    </source>
</evidence>
<dbReference type="InterPro" id="IPR016181">
    <property type="entry name" value="Acyl_CoA_acyltransferase"/>
</dbReference>
<dbReference type="STRING" id="269670.SAMN02982927_02545"/>
<dbReference type="CDD" id="cd04301">
    <property type="entry name" value="NAT_SF"/>
    <property type="match status" value="1"/>
</dbReference>
<keyword evidence="4" id="KW-0687">Ribonucleoprotein</keyword>
<dbReference type="SUPFAM" id="SSF55729">
    <property type="entry name" value="Acyl-CoA N-acyltransferases (Nat)"/>
    <property type="match status" value="1"/>
</dbReference>
<dbReference type="Gene3D" id="3.40.630.30">
    <property type="match status" value="1"/>
</dbReference>
<dbReference type="PANTHER" id="PTHR43877:SF1">
    <property type="entry name" value="ACETYLTRANSFERASE"/>
    <property type="match status" value="1"/>
</dbReference>
<dbReference type="Pfam" id="PF00583">
    <property type="entry name" value="Acetyltransf_1"/>
    <property type="match status" value="1"/>
</dbReference>
<reference evidence="5" key="1">
    <citation type="submission" date="2016-10" db="EMBL/GenBank/DDBJ databases">
        <authorList>
            <person name="Varghese N."/>
            <person name="Submissions S."/>
        </authorList>
    </citation>
    <scope>NUCLEOTIDE SEQUENCE [LARGE SCALE GENOMIC DNA]</scope>
    <source>
        <strain evidence="5">ATCC 700379</strain>
    </source>
</reference>
<dbReference type="GO" id="GO:0016747">
    <property type="term" value="F:acyltransferase activity, transferring groups other than amino-acyl groups"/>
    <property type="evidence" value="ECO:0007669"/>
    <property type="project" value="InterPro"/>
</dbReference>
<dbReference type="PANTHER" id="PTHR43877">
    <property type="entry name" value="AMINOALKYLPHOSPHONATE N-ACETYLTRANSFERASE-RELATED-RELATED"/>
    <property type="match status" value="1"/>
</dbReference>
<evidence type="ECO:0000256" key="2">
    <source>
        <dbReference type="ARBA" id="ARBA00023315"/>
    </source>
</evidence>
<dbReference type="AlphaFoldDB" id="A0A1I2U3C9"/>
<keyword evidence="4" id="KW-0689">Ribosomal protein</keyword>
<dbReference type="PROSITE" id="PS51186">
    <property type="entry name" value="GNAT"/>
    <property type="match status" value="1"/>
</dbReference>
<dbReference type="InterPro" id="IPR050832">
    <property type="entry name" value="Bact_Acetyltransf"/>
</dbReference>
<dbReference type="RefSeq" id="WP_218143257.1">
    <property type="nucleotide sequence ID" value="NZ_FOOY01000018.1"/>
</dbReference>
<accession>A0A1I2U3C9</accession>
<dbReference type="InterPro" id="IPR000182">
    <property type="entry name" value="GNAT_dom"/>
</dbReference>
<evidence type="ECO:0000256" key="1">
    <source>
        <dbReference type="ARBA" id="ARBA00022679"/>
    </source>
</evidence>
<protein>
    <submittedName>
        <fullName evidence="4">Ribosomal protein S18 acetylase RimI</fullName>
    </submittedName>
</protein>
<keyword evidence="1" id="KW-0808">Transferase</keyword>
<dbReference type="GO" id="GO:0005840">
    <property type="term" value="C:ribosome"/>
    <property type="evidence" value="ECO:0007669"/>
    <property type="project" value="UniProtKB-KW"/>
</dbReference>
<sequence>MTVAIQELAFADIPTYAELLQELDSERSMSHRDAQALFRKIKQYPYYKIFCAWSAQEILATYSLIILDNFGHGGLKIAIVENVVVTPDAQGLGIGTTMMQDAMKRASDQGCYKLMLSSDLKRQGAHAFYEHLGFQQHGISFRTELNP</sequence>
<keyword evidence="5" id="KW-1185">Reference proteome</keyword>
<gene>
    <name evidence="4" type="ORF">SAMN02982927_02545</name>
</gene>
<evidence type="ECO:0000259" key="3">
    <source>
        <dbReference type="PROSITE" id="PS51186"/>
    </source>
</evidence>
<name>A0A1I2U3C9_9BACL</name>
<evidence type="ECO:0000313" key="5">
    <source>
        <dbReference type="Proteomes" id="UP000198752"/>
    </source>
</evidence>
<organism evidence="4 5">
    <name type="scientific">Sporolactobacillus nakayamae</name>
    <dbReference type="NCBI Taxonomy" id="269670"/>
    <lineage>
        <taxon>Bacteria</taxon>
        <taxon>Bacillati</taxon>
        <taxon>Bacillota</taxon>
        <taxon>Bacilli</taxon>
        <taxon>Bacillales</taxon>
        <taxon>Sporolactobacillaceae</taxon>
        <taxon>Sporolactobacillus</taxon>
    </lineage>
</organism>
<keyword evidence="2" id="KW-0012">Acyltransferase</keyword>
<proteinExistence type="predicted"/>